<name>C1MRY1_MICPC</name>
<dbReference type="OrthoDB" id="10266058at2759"/>
<dbReference type="STRING" id="564608.C1MRY1"/>
<evidence type="ECO:0000256" key="2">
    <source>
        <dbReference type="ARBA" id="ARBA00022884"/>
    </source>
</evidence>
<dbReference type="PANTHER" id="PTHR23139">
    <property type="entry name" value="RNA-BINDING PROTEIN"/>
    <property type="match status" value="1"/>
</dbReference>
<evidence type="ECO:0000256" key="5">
    <source>
        <dbReference type="SAM" id="MobiDB-lite"/>
    </source>
</evidence>
<keyword evidence="3" id="KW-0508">mRNA splicing</keyword>
<reference evidence="7 8" key="1">
    <citation type="journal article" date="2009" name="Science">
        <title>Green evolution and dynamic adaptations revealed by genomes of the marine picoeukaryotes Micromonas.</title>
        <authorList>
            <person name="Worden A.Z."/>
            <person name="Lee J.H."/>
            <person name="Mock T."/>
            <person name="Rouze P."/>
            <person name="Simmons M.P."/>
            <person name="Aerts A.L."/>
            <person name="Allen A.E."/>
            <person name="Cuvelier M.L."/>
            <person name="Derelle E."/>
            <person name="Everett M.V."/>
            <person name="Foulon E."/>
            <person name="Grimwood J."/>
            <person name="Gundlach H."/>
            <person name="Henrissat B."/>
            <person name="Napoli C."/>
            <person name="McDonald S.M."/>
            <person name="Parker M.S."/>
            <person name="Rombauts S."/>
            <person name="Salamov A."/>
            <person name="Von Dassow P."/>
            <person name="Badger J.H."/>
            <person name="Coutinho P.M."/>
            <person name="Demir E."/>
            <person name="Dubchak I."/>
            <person name="Gentemann C."/>
            <person name="Eikrem W."/>
            <person name="Gready J.E."/>
            <person name="John U."/>
            <person name="Lanier W."/>
            <person name="Lindquist E.A."/>
            <person name="Lucas S."/>
            <person name="Mayer K.F."/>
            <person name="Moreau H."/>
            <person name="Not F."/>
            <person name="Otillar R."/>
            <person name="Panaud O."/>
            <person name="Pangilinan J."/>
            <person name="Paulsen I."/>
            <person name="Piegu B."/>
            <person name="Poliakov A."/>
            <person name="Robbens S."/>
            <person name="Schmutz J."/>
            <person name="Toulza E."/>
            <person name="Wyss T."/>
            <person name="Zelensky A."/>
            <person name="Zhou K."/>
            <person name="Armbrust E.V."/>
            <person name="Bhattacharya D."/>
            <person name="Goodenough U.W."/>
            <person name="Van de Peer Y."/>
            <person name="Grigoriev I.V."/>
        </authorList>
    </citation>
    <scope>NUCLEOTIDE SEQUENCE [LARGE SCALE GENOMIC DNA]</scope>
    <source>
        <strain evidence="7 8">CCMP1545</strain>
    </source>
</reference>
<dbReference type="OMA" id="MSERANK"/>
<keyword evidence="2 4" id="KW-0694">RNA-binding</keyword>
<proteinExistence type="predicted"/>
<dbReference type="GO" id="GO:0003723">
    <property type="term" value="F:RNA binding"/>
    <property type="evidence" value="ECO:0007669"/>
    <property type="project" value="UniProtKB-UniRule"/>
</dbReference>
<feature type="domain" description="RRM" evidence="6">
    <location>
        <begin position="160"/>
        <end position="246"/>
    </location>
</feature>
<dbReference type="AlphaFoldDB" id="C1MRY1"/>
<dbReference type="eggNOG" id="KOG0120">
    <property type="taxonomic scope" value="Eukaryota"/>
</dbReference>
<feature type="region of interest" description="Disordered" evidence="5">
    <location>
        <begin position="1"/>
        <end position="81"/>
    </location>
</feature>
<dbReference type="InterPro" id="IPR000504">
    <property type="entry name" value="RRM_dom"/>
</dbReference>
<evidence type="ECO:0000256" key="1">
    <source>
        <dbReference type="ARBA" id="ARBA00022664"/>
    </source>
</evidence>
<dbReference type="SUPFAM" id="SSF54928">
    <property type="entry name" value="RNA-binding domain, RBD"/>
    <property type="match status" value="1"/>
</dbReference>
<feature type="compositionally biased region" description="Gly residues" evidence="5">
    <location>
        <begin position="37"/>
        <end position="46"/>
    </location>
</feature>
<dbReference type="SMART" id="SM00360">
    <property type="entry name" value="RRM"/>
    <property type="match status" value="2"/>
</dbReference>
<evidence type="ECO:0000313" key="7">
    <source>
        <dbReference type="EMBL" id="EEH57409.1"/>
    </source>
</evidence>
<accession>C1MRY1</accession>
<evidence type="ECO:0000256" key="3">
    <source>
        <dbReference type="ARBA" id="ARBA00023187"/>
    </source>
</evidence>
<keyword evidence="8" id="KW-1185">Reference proteome</keyword>
<dbReference type="RefSeq" id="XP_003058954.1">
    <property type="nucleotide sequence ID" value="XM_003058908.1"/>
</dbReference>
<dbReference type="Proteomes" id="UP000001876">
    <property type="component" value="Unassembled WGS sequence"/>
</dbReference>
<dbReference type="Gene3D" id="3.30.70.330">
    <property type="match status" value="3"/>
</dbReference>
<evidence type="ECO:0000256" key="4">
    <source>
        <dbReference type="PROSITE-ProRule" id="PRU00176"/>
    </source>
</evidence>
<gene>
    <name evidence="7" type="ORF">MICPUCDRAFT_58273</name>
</gene>
<organism evidence="8">
    <name type="scientific">Micromonas pusilla (strain CCMP1545)</name>
    <name type="common">Picoplanktonic green alga</name>
    <dbReference type="NCBI Taxonomy" id="564608"/>
    <lineage>
        <taxon>Eukaryota</taxon>
        <taxon>Viridiplantae</taxon>
        <taxon>Chlorophyta</taxon>
        <taxon>Mamiellophyceae</taxon>
        <taxon>Mamiellales</taxon>
        <taxon>Mamiellaceae</taxon>
        <taxon>Micromonas</taxon>
    </lineage>
</organism>
<dbReference type="InterPro" id="IPR035979">
    <property type="entry name" value="RBD_domain_sf"/>
</dbReference>
<dbReference type="Pfam" id="PF00076">
    <property type="entry name" value="RRM_1"/>
    <property type="match status" value="1"/>
</dbReference>
<keyword evidence="1" id="KW-0507">mRNA processing</keyword>
<dbReference type="InterPro" id="IPR012677">
    <property type="entry name" value="Nucleotide-bd_a/b_plait_sf"/>
</dbReference>
<sequence length="559" mass="58758">MPDTPEKKRGRTSRWGEGLVARRKQPGDDPAAATPGAGAGAGGAGGAANVPPPPPPPGANVATTRVPPPPPPPGAGVANDAPIATMPSGASAMSVEAAKAAAAKAAAAIQAQLGMPLGYADVDAAPADPALYPGMPEGWGAGMNEPQRQTAYAQHTRQARRLYIGGIPPGAINSDVQRFLNDLMLNSGAAINPAAGPPVVDVKIQHEKGFGFAEFTNCDDAQSALMFDGVVYGDTGRKIRVNRPRDYDPSKNPVVIRDGLQIEGPKGIGLLGEKQANAPPPWPEDLAIPAPPPLVSEWPKLPKRTPDGPNKLYVGGFDPLHTEGQTRQVLQAIGELKSFCVMPDARGRNTGHVFCEFADPRLTVVAEEALTGAWCFRQPIVCKRAMPDAAPAKEGDAATYAIPDIALPLLEEPNEKLWAYNVVCREHCEPDDVVADVVEVVRRECAAVSGWDVESVIAHVAPEHGDKRISLEFEEGGGGASGVGGTALEAAVRCSSKMNGRTFEGRTMWFRYVPQSDEEWQRRKEREGVFSRETGAGKDAAAAAAFGGALPPPPVAEVD</sequence>
<feature type="domain" description="RRM" evidence="6">
    <location>
        <begin position="310"/>
        <end position="387"/>
    </location>
</feature>
<dbReference type="KEGG" id="mpp:MICPUCDRAFT_58273"/>
<protein>
    <submittedName>
        <fullName evidence="7">Predicted protein</fullName>
    </submittedName>
</protein>
<dbReference type="EMBL" id="GG663739">
    <property type="protein sequence ID" value="EEH57409.1"/>
    <property type="molecule type" value="Genomic_DNA"/>
</dbReference>
<dbReference type="GO" id="GO:0006397">
    <property type="term" value="P:mRNA processing"/>
    <property type="evidence" value="ECO:0007669"/>
    <property type="project" value="UniProtKB-KW"/>
</dbReference>
<evidence type="ECO:0000259" key="6">
    <source>
        <dbReference type="PROSITE" id="PS50102"/>
    </source>
</evidence>
<dbReference type="PROSITE" id="PS50102">
    <property type="entry name" value="RRM"/>
    <property type="match status" value="2"/>
</dbReference>
<dbReference type="GeneID" id="9684393"/>
<evidence type="ECO:0000313" key="8">
    <source>
        <dbReference type="Proteomes" id="UP000001876"/>
    </source>
</evidence>
<dbReference type="GO" id="GO:0008380">
    <property type="term" value="P:RNA splicing"/>
    <property type="evidence" value="ECO:0007669"/>
    <property type="project" value="UniProtKB-KW"/>
</dbReference>